<organism evidence="1 2">
    <name type="scientific">Caerostris darwini</name>
    <dbReference type="NCBI Taxonomy" id="1538125"/>
    <lineage>
        <taxon>Eukaryota</taxon>
        <taxon>Metazoa</taxon>
        <taxon>Ecdysozoa</taxon>
        <taxon>Arthropoda</taxon>
        <taxon>Chelicerata</taxon>
        <taxon>Arachnida</taxon>
        <taxon>Araneae</taxon>
        <taxon>Araneomorphae</taxon>
        <taxon>Entelegynae</taxon>
        <taxon>Araneoidea</taxon>
        <taxon>Araneidae</taxon>
        <taxon>Caerostris</taxon>
    </lineage>
</organism>
<keyword evidence="2" id="KW-1185">Reference proteome</keyword>
<name>A0AAV4STW3_9ARAC</name>
<sequence>MCQDRSNEALMHLQKARRLQTTVIANPSSALLLCFTRSADNNPCAPQDRCPLAPLKMKSAWRNDVFDFSKIRNRVSLITNKEWGGDK</sequence>
<evidence type="ECO:0000313" key="2">
    <source>
        <dbReference type="Proteomes" id="UP001054837"/>
    </source>
</evidence>
<evidence type="ECO:0000313" key="1">
    <source>
        <dbReference type="EMBL" id="GIY36591.1"/>
    </source>
</evidence>
<dbReference type="EMBL" id="BPLQ01008329">
    <property type="protein sequence ID" value="GIY36591.1"/>
    <property type="molecule type" value="Genomic_DNA"/>
</dbReference>
<accession>A0AAV4STW3</accession>
<protein>
    <submittedName>
        <fullName evidence="1">Uncharacterized protein</fullName>
    </submittedName>
</protein>
<gene>
    <name evidence="1" type="ORF">CDAR_111081</name>
</gene>
<comment type="caution">
    <text evidence="1">The sequence shown here is derived from an EMBL/GenBank/DDBJ whole genome shotgun (WGS) entry which is preliminary data.</text>
</comment>
<dbReference type="Proteomes" id="UP001054837">
    <property type="component" value="Unassembled WGS sequence"/>
</dbReference>
<reference evidence="1 2" key="1">
    <citation type="submission" date="2021-06" db="EMBL/GenBank/DDBJ databases">
        <title>Caerostris darwini draft genome.</title>
        <authorList>
            <person name="Kono N."/>
            <person name="Arakawa K."/>
        </authorList>
    </citation>
    <scope>NUCLEOTIDE SEQUENCE [LARGE SCALE GENOMIC DNA]</scope>
</reference>
<proteinExistence type="predicted"/>
<dbReference type="AlphaFoldDB" id="A0AAV4STW3"/>